<evidence type="ECO:0000259" key="2">
    <source>
        <dbReference type="Pfam" id="PF12728"/>
    </source>
</evidence>
<dbReference type="InterPro" id="IPR041657">
    <property type="entry name" value="HTH_17"/>
</dbReference>
<accession>A0A8S5UAJ1</accession>
<organism evidence="3">
    <name type="scientific">Caudovirales sp. ctCVG11</name>
    <dbReference type="NCBI Taxonomy" id="2825759"/>
    <lineage>
        <taxon>Viruses</taxon>
        <taxon>Duplodnaviria</taxon>
        <taxon>Heunggongvirae</taxon>
        <taxon>Uroviricota</taxon>
        <taxon>Caudoviricetes</taxon>
    </lineage>
</organism>
<dbReference type="InterPro" id="IPR010093">
    <property type="entry name" value="SinI_DNA-bd"/>
</dbReference>
<reference evidence="3" key="1">
    <citation type="journal article" date="2021" name="Proc. Natl. Acad. Sci. U.S.A.">
        <title>A Catalog of Tens of Thousands of Viruses from Human Metagenomes Reveals Hidden Associations with Chronic Diseases.</title>
        <authorList>
            <person name="Tisza M.J."/>
            <person name="Buck C.B."/>
        </authorList>
    </citation>
    <scope>NUCLEOTIDE SEQUENCE</scope>
    <source>
        <strain evidence="3">CtCVG11</strain>
    </source>
</reference>
<sequence>MPALPGYYTVAEAAERLGYASPSTIKNGCQAGKIPAYKVAKTWLIPEDWVLQQEKETPKGQGNRGGERKM</sequence>
<proteinExistence type="predicted"/>
<dbReference type="GO" id="GO:0003677">
    <property type="term" value="F:DNA binding"/>
    <property type="evidence" value="ECO:0007669"/>
    <property type="project" value="InterPro"/>
</dbReference>
<feature type="domain" description="Helix-turn-helix" evidence="2">
    <location>
        <begin position="7"/>
        <end position="48"/>
    </location>
</feature>
<dbReference type="EMBL" id="BK016055">
    <property type="protein sequence ID" value="DAF91484.1"/>
    <property type="molecule type" value="Genomic_DNA"/>
</dbReference>
<protein>
    <submittedName>
        <fullName evidence="3">Helix-turn-helix domain protein</fullName>
    </submittedName>
</protein>
<dbReference type="NCBIfam" id="TIGR01764">
    <property type="entry name" value="excise"/>
    <property type="match status" value="1"/>
</dbReference>
<evidence type="ECO:0000313" key="3">
    <source>
        <dbReference type="EMBL" id="DAF91484.1"/>
    </source>
</evidence>
<dbReference type="Pfam" id="PF12728">
    <property type="entry name" value="HTH_17"/>
    <property type="match status" value="1"/>
</dbReference>
<evidence type="ECO:0000256" key="1">
    <source>
        <dbReference type="SAM" id="MobiDB-lite"/>
    </source>
</evidence>
<name>A0A8S5UAJ1_9CAUD</name>
<feature type="region of interest" description="Disordered" evidence="1">
    <location>
        <begin position="51"/>
        <end position="70"/>
    </location>
</feature>